<dbReference type="SMR" id="A0A836H1Y3"/>
<evidence type="ECO:0000313" key="4">
    <source>
        <dbReference type="Proteomes" id="UP000674143"/>
    </source>
</evidence>
<feature type="region of interest" description="Disordered" evidence="2">
    <location>
        <begin position="391"/>
        <end position="414"/>
    </location>
</feature>
<reference evidence="3 4" key="1">
    <citation type="submission" date="2021-02" db="EMBL/GenBank/DDBJ databases">
        <title>Leishmania (Mundinia) orientalis Genome sequencing and assembly.</title>
        <authorList>
            <person name="Almutairi H."/>
            <person name="Gatherer D."/>
        </authorList>
    </citation>
    <scope>NUCLEOTIDE SEQUENCE [LARGE SCALE GENOMIC DNA]</scope>
    <source>
        <strain evidence="3">LSCM4</strain>
    </source>
</reference>
<feature type="region of interest" description="Disordered" evidence="2">
    <location>
        <begin position="99"/>
        <end position="175"/>
    </location>
</feature>
<gene>
    <name evidence="3" type="ORF">LSCM4_07885</name>
</gene>
<dbReference type="RefSeq" id="XP_067064812.1">
    <property type="nucleotide sequence ID" value="XM_067209762.1"/>
</dbReference>
<keyword evidence="1" id="KW-0175">Coiled coil</keyword>
<evidence type="ECO:0000313" key="3">
    <source>
        <dbReference type="EMBL" id="KAG5484319.1"/>
    </source>
</evidence>
<name>A0A836H1Y3_9TRYP</name>
<feature type="region of interest" description="Disordered" evidence="2">
    <location>
        <begin position="1088"/>
        <end position="1128"/>
    </location>
</feature>
<feature type="coiled-coil region" evidence="1">
    <location>
        <begin position="246"/>
        <end position="312"/>
    </location>
</feature>
<sequence length="1238" mass="132285">MNFEDPFANDLSQFRGTVAGRRRPSPSSPSSVSGGLAGGSGVSLGSASPTLPSGMGADSSVGPGAVPSNSAFASTAAASPLGPLPTSAPVTGRRAHVEPRAAGASLWPPAAHGTSTIPATQVTTSRSAEAHATSALPWLDDMDSPPPPVASATVKPSRLSAPPTPPLAGQALSVSSSPPPFLMTDAAQEHLPSFLDFGSTSASSGGGPVSLVPPRGAPAAAAGSIPTAGGAATITADVGECKKKEVRDLYLTLDALDMELERLQGRIDDRQVKEETELLALETSVLVKTTELEEKEQELALKRAELQGYTAERLEALANRYAKETAAQAAEVRSLDGARFEKQLQHVCDMRLATEQTVRELREQAALVLDMRPYSEAGVRLALFSAPANAAVPPTVGTDSPSSTADAAGSPSTESSCTQLESALWQAVMLLRGYCEKRLRHARDNLVDFVHTSTLDAAHSVRRGREQAWMQDTVEHKQVFHRYMVDMMQRYMTFYKERALLKQDNISTLQADVRRMAGELRSRAAERLQQLMRDVTARIALSTQRHTQAAEEACALLQKKAHTIVEGDMAIADAQRRELESRLLAEADARRRRHHAEEESLTEQLQRLRRSGEAANRDSFQAVRDAAVATSNQHAHPLREEVLKLKARLAERLRGGASGLAGASSAARMHAEELAHVVRSTVAQEAARQQATSLLRQRCDELRRGLTMSLCTDVVERLQQSRCVQHAHQARIDALAKTWEAARRQNLAAACSLILPVSSSTADAEYASDTYAAPQDVMSTALLTVLQDKLRARDDTRRTLLASRRQCTTAYLNRLEEMRGAQAALQDRCTALWSAAQTQATQQGITQDVELEVDKDIITVAAEQRVVDRDRRAVERECRRTAEMTSCLHHEAPPQLLYGLLHPSLQGAVPAHRARTTALGTVDINAAHKASSSNNTFTTVHASTNAATATKKSFAEASPPSSLSSSSAPVALQMKPVAEAPAPSQEVCRAASTNETSDATDTQPWSSALLRAEQRLPHAGTGENSGVLAAAEGLQQGRRQSDTVPSGYHGVCNEAAAKESISPRGGQQVDTTRWHCCPADATVEGGGSAYPCGAHPRHPGTPRDTASEKQRSGPSSLNAALPPVPSRLTAGSATTQLARSYATMTSSAAPRAPPQRRKQGLHVGHPLRDVTLSQLTWSTLEDYRSSSADALDRVVAGENVPDVPATVDFIATGSLDDSSNFVALLSCTDSPTSSSFTY</sequence>
<comment type="caution">
    <text evidence="3">The sequence shown here is derived from an EMBL/GenBank/DDBJ whole genome shotgun (WGS) entry which is preliminary data.</text>
</comment>
<feature type="region of interest" description="Disordered" evidence="2">
    <location>
        <begin position="590"/>
        <end position="613"/>
    </location>
</feature>
<dbReference type="AlphaFoldDB" id="A0A836H1Y3"/>
<dbReference type="Proteomes" id="UP000674143">
    <property type="component" value="Chromosome 13"/>
</dbReference>
<feature type="region of interest" description="Disordered" evidence="2">
    <location>
        <begin position="978"/>
        <end position="1004"/>
    </location>
</feature>
<feature type="region of interest" description="Disordered" evidence="2">
    <location>
        <begin position="1"/>
        <end position="68"/>
    </location>
</feature>
<evidence type="ECO:0000256" key="2">
    <source>
        <dbReference type="SAM" id="MobiDB-lite"/>
    </source>
</evidence>
<accession>A0A836H1Y3</accession>
<evidence type="ECO:0000256" key="1">
    <source>
        <dbReference type="SAM" id="Coils"/>
    </source>
</evidence>
<protein>
    <submittedName>
        <fullName evidence="3">Uncharacterized protein</fullName>
    </submittedName>
</protein>
<feature type="compositionally biased region" description="Polar residues" evidence="2">
    <location>
        <begin position="113"/>
        <end position="127"/>
    </location>
</feature>
<feature type="compositionally biased region" description="Polar residues" evidence="2">
    <location>
        <begin position="991"/>
        <end position="1004"/>
    </location>
</feature>
<feature type="compositionally biased region" description="Polar residues" evidence="2">
    <location>
        <begin position="397"/>
        <end position="414"/>
    </location>
</feature>
<dbReference type="EMBL" id="JAFHLR010000013">
    <property type="protein sequence ID" value="KAG5484319.1"/>
    <property type="molecule type" value="Genomic_DNA"/>
</dbReference>
<feature type="region of interest" description="Disordered" evidence="2">
    <location>
        <begin position="1141"/>
        <end position="1165"/>
    </location>
</feature>
<dbReference type="GeneID" id="92363696"/>
<keyword evidence="4" id="KW-1185">Reference proteome</keyword>
<dbReference type="KEGG" id="loi:92363696"/>
<proteinExistence type="predicted"/>
<organism evidence="3 4">
    <name type="scientific">Leishmania orientalis</name>
    <dbReference type="NCBI Taxonomy" id="2249476"/>
    <lineage>
        <taxon>Eukaryota</taxon>
        <taxon>Discoba</taxon>
        <taxon>Euglenozoa</taxon>
        <taxon>Kinetoplastea</taxon>
        <taxon>Metakinetoplastina</taxon>
        <taxon>Trypanosomatida</taxon>
        <taxon>Trypanosomatidae</taxon>
        <taxon>Leishmaniinae</taxon>
        <taxon>Leishmania</taxon>
    </lineage>
</organism>